<dbReference type="EMBL" id="JAPFFF010000063">
    <property type="protein sequence ID" value="KAK8836817.1"/>
    <property type="molecule type" value="Genomic_DNA"/>
</dbReference>
<protein>
    <recommendedName>
        <fullName evidence="1">SUN domain-containing protein</fullName>
    </recommendedName>
</protein>
<evidence type="ECO:0000313" key="2">
    <source>
        <dbReference type="EMBL" id="KAK8836817.1"/>
    </source>
</evidence>
<reference evidence="2 3" key="1">
    <citation type="submission" date="2024-04" db="EMBL/GenBank/DDBJ databases">
        <title>Tritrichomonas musculus Genome.</title>
        <authorList>
            <person name="Alves-Ferreira E."/>
            <person name="Grigg M."/>
            <person name="Lorenzi H."/>
            <person name="Galac M."/>
        </authorList>
    </citation>
    <scope>NUCLEOTIDE SEQUENCE [LARGE SCALE GENOMIC DNA]</scope>
    <source>
        <strain evidence="2 3">EAF2021</strain>
    </source>
</reference>
<accession>A0ABR2GTE4</accession>
<name>A0ABR2GTE4_9EUKA</name>
<proteinExistence type="predicted"/>
<comment type="caution">
    <text evidence="2">The sequence shown here is derived from an EMBL/GenBank/DDBJ whole genome shotgun (WGS) entry which is preliminary data.</text>
</comment>
<dbReference type="Gene3D" id="2.60.120.260">
    <property type="entry name" value="Galactose-binding domain-like"/>
    <property type="match status" value="1"/>
</dbReference>
<keyword evidence="3" id="KW-1185">Reference proteome</keyword>
<dbReference type="InterPro" id="IPR008979">
    <property type="entry name" value="Galactose-bd-like_sf"/>
</dbReference>
<gene>
    <name evidence="2" type="ORF">M9Y10_037340</name>
</gene>
<feature type="domain" description="SUN" evidence="1">
    <location>
        <begin position="343"/>
        <end position="448"/>
    </location>
</feature>
<dbReference type="SUPFAM" id="SSF49785">
    <property type="entry name" value="Galactose-binding domain-like"/>
    <property type="match status" value="1"/>
</dbReference>
<dbReference type="Pfam" id="PF07738">
    <property type="entry name" value="Sad1_UNC"/>
    <property type="match status" value="1"/>
</dbReference>
<dbReference type="InterPro" id="IPR012919">
    <property type="entry name" value="SUN_dom"/>
</dbReference>
<dbReference type="Proteomes" id="UP001470230">
    <property type="component" value="Unassembled WGS sequence"/>
</dbReference>
<evidence type="ECO:0000313" key="3">
    <source>
        <dbReference type="Proteomes" id="UP001470230"/>
    </source>
</evidence>
<sequence>MKVEYTIPTKDLQRLILQDQSDKFYLIVKSLSSKDNQIIIETTFNKARVISRKINQLCQIDPTKNEYEIPIPENSPQNFSSTDPKQIVEILNLLLKSSTEKIELGDEKLYLFNMVRLLLGQNEEESRKIDLKISSLKEALSLLRTEFHVNSIEYISSHFSEFIESIELSRLDDEIVIEIIDSYCVKNRQNSEENQKIFSNLVQKEKDDRIIMHFLLCIEYDEYDKEMSEYIISHLTDDVANSELSRVIEKFKQQLLSQFSSSKKETKKSNNGNVIECKYEGDELSGIFSYLKKKHGDDIAKKGVVTFSDTNIPSRRGKISDLIKYGPDEIDSEYHNQTSGFTDANDGWFEIDFGERRINLTSYTLRSCPIEQYSYPKSWRIVGSNDKKQWDVLNHQTNNSSLNGHHLQKRFVCEDNDKYYRYIRFVQEDSWGLYTYNIILTCIELFGSILVAD</sequence>
<organism evidence="2 3">
    <name type="scientific">Tritrichomonas musculus</name>
    <dbReference type="NCBI Taxonomy" id="1915356"/>
    <lineage>
        <taxon>Eukaryota</taxon>
        <taxon>Metamonada</taxon>
        <taxon>Parabasalia</taxon>
        <taxon>Tritrichomonadida</taxon>
        <taxon>Tritrichomonadidae</taxon>
        <taxon>Tritrichomonas</taxon>
    </lineage>
</organism>
<evidence type="ECO:0000259" key="1">
    <source>
        <dbReference type="Pfam" id="PF07738"/>
    </source>
</evidence>